<dbReference type="Proteomes" id="UP001500689">
    <property type="component" value="Unassembled WGS sequence"/>
</dbReference>
<evidence type="ECO:0008006" key="4">
    <source>
        <dbReference type="Google" id="ProtNLM"/>
    </source>
</evidence>
<feature type="region of interest" description="Disordered" evidence="1">
    <location>
        <begin position="71"/>
        <end position="90"/>
    </location>
</feature>
<evidence type="ECO:0000313" key="2">
    <source>
        <dbReference type="EMBL" id="GAA3545915.1"/>
    </source>
</evidence>
<gene>
    <name evidence="2" type="ORF">GCM10022222_31980</name>
</gene>
<organism evidence="2 3">
    <name type="scientific">Amycolatopsis ultiminotia</name>
    <dbReference type="NCBI Taxonomy" id="543629"/>
    <lineage>
        <taxon>Bacteria</taxon>
        <taxon>Bacillati</taxon>
        <taxon>Actinomycetota</taxon>
        <taxon>Actinomycetes</taxon>
        <taxon>Pseudonocardiales</taxon>
        <taxon>Pseudonocardiaceae</taxon>
        <taxon>Amycolatopsis</taxon>
    </lineage>
</organism>
<accession>A0ABP6W724</accession>
<name>A0ABP6W724_9PSEU</name>
<evidence type="ECO:0000256" key="1">
    <source>
        <dbReference type="SAM" id="MobiDB-lite"/>
    </source>
</evidence>
<proteinExistence type="predicted"/>
<comment type="caution">
    <text evidence="2">The sequence shown here is derived from an EMBL/GenBank/DDBJ whole genome shotgun (WGS) entry which is preliminary data.</text>
</comment>
<protein>
    <recommendedName>
        <fullName evidence="4">Transposase DDE domain-containing protein</fullName>
    </recommendedName>
</protein>
<dbReference type="EMBL" id="BAAAZN010000006">
    <property type="protein sequence ID" value="GAA3545915.1"/>
    <property type="molecule type" value="Genomic_DNA"/>
</dbReference>
<keyword evidence="3" id="KW-1185">Reference proteome</keyword>
<reference evidence="3" key="1">
    <citation type="journal article" date="2019" name="Int. J. Syst. Evol. Microbiol.">
        <title>The Global Catalogue of Microorganisms (GCM) 10K type strain sequencing project: providing services to taxonomists for standard genome sequencing and annotation.</title>
        <authorList>
            <consortium name="The Broad Institute Genomics Platform"/>
            <consortium name="The Broad Institute Genome Sequencing Center for Infectious Disease"/>
            <person name="Wu L."/>
            <person name="Ma J."/>
        </authorList>
    </citation>
    <scope>NUCLEOTIDE SEQUENCE [LARGE SCALE GENOMIC DNA]</scope>
    <source>
        <strain evidence="3">JCM 16898</strain>
    </source>
</reference>
<sequence length="165" mass="17702">MLQRLLAAADAAGKIVWAVSVDSTIARAYRHAITIRSVTEGWGERHGSAHRTAPHPRSADMCALTAVLPEPADQTGHRTPEPAQLPPHPCSTRSTIAATSVVERGFTLLKQRRHSATRHSNLTTVYRSAVVLHAVTIWTRALPDTPQLDGSGSVAVVQSGQGLPR</sequence>
<evidence type="ECO:0000313" key="3">
    <source>
        <dbReference type="Proteomes" id="UP001500689"/>
    </source>
</evidence>